<dbReference type="Pfam" id="PF13374">
    <property type="entry name" value="TPR_10"/>
    <property type="match status" value="1"/>
</dbReference>
<name>A0A8H8V859_ORBOL</name>
<evidence type="ECO:0000313" key="1">
    <source>
        <dbReference type="EMBL" id="KAF3209922.1"/>
    </source>
</evidence>
<accession>A0A8H8V859</accession>
<reference evidence="1" key="1">
    <citation type="submission" date="2019-06" db="EMBL/GenBank/DDBJ databases">
        <authorList>
            <person name="Palmer J.M."/>
        </authorList>
    </citation>
    <scope>NUCLEOTIDE SEQUENCE</scope>
    <source>
        <strain evidence="1">TWF679</strain>
    </source>
</reference>
<dbReference type="Proteomes" id="UP000614610">
    <property type="component" value="Unassembled WGS sequence"/>
</dbReference>
<comment type="caution">
    <text evidence="1">The sequence shown here is derived from an EMBL/GenBank/DDBJ whole genome shotgun (WGS) entry which is preliminary data.</text>
</comment>
<dbReference type="Gene3D" id="1.25.40.10">
    <property type="entry name" value="Tetratricopeptide repeat domain"/>
    <property type="match status" value="1"/>
</dbReference>
<protein>
    <submittedName>
        <fullName evidence="1">Uncharacterized protein</fullName>
    </submittedName>
</protein>
<organism evidence="1 2">
    <name type="scientific">Orbilia oligospora</name>
    <name type="common">Nematode-trapping fungus</name>
    <name type="synonym">Arthrobotrys oligospora</name>
    <dbReference type="NCBI Taxonomy" id="2813651"/>
    <lineage>
        <taxon>Eukaryota</taxon>
        <taxon>Fungi</taxon>
        <taxon>Dikarya</taxon>
        <taxon>Ascomycota</taxon>
        <taxon>Pezizomycotina</taxon>
        <taxon>Orbiliomycetes</taxon>
        <taxon>Orbiliales</taxon>
        <taxon>Orbiliaceae</taxon>
        <taxon>Orbilia</taxon>
    </lineage>
</organism>
<proteinExistence type="predicted"/>
<evidence type="ECO:0000313" key="2">
    <source>
        <dbReference type="Proteomes" id="UP000614610"/>
    </source>
</evidence>
<gene>
    <name evidence="1" type="ORF">TWF679_007146</name>
</gene>
<dbReference type="InterPro" id="IPR011990">
    <property type="entry name" value="TPR-like_helical_dom_sf"/>
</dbReference>
<sequence>MFLIAAESRQEVLGYENLETLDSVYMLGLALYRQEMYPEAELRFRSAMEGCQKMVGTADHRTLYSIEGVTSTLLAQGRNSEAEAMLQIILGVEELEEILKDHTNFRIIIQEICDDLGVDGLETDEQSEAGAAYSFCSTEDEYETNSRSECEPSEESLL</sequence>
<dbReference type="OrthoDB" id="4358462at2759"/>
<dbReference type="AlphaFoldDB" id="A0A8H8V859"/>
<dbReference type="SUPFAM" id="SSF48452">
    <property type="entry name" value="TPR-like"/>
    <property type="match status" value="1"/>
</dbReference>
<dbReference type="EMBL" id="WIWT01000040">
    <property type="protein sequence ID" value="KAF3209922.1"/>
    <property type="molecule type" value="Genomic_DNA"/>
</dbReference>